<comment type="caution">
    <text evidence="1">The sequence shown here is derived from an EMBL/GenBank/DDBJ whole genome shotgun (WGS) entry which is preliminary data.</text>
</comment>
<name>A0ABR0P9C7_GOSAR</name>
<evidence type="ECO:0000313" key="2">
    <source>
        <dbReference type="Proteomes" id="UP001358586"/>
    </source>
</evidence>
<organism evidence="1 2">
    <name type="scientific">Gossypium arboreum</name>
    <name type="common">Tree cotton</name>
    <name type="synonym">Gossypium nanking</name>
    <dbReference type="NCBI Taxonomy" id="29729"/>
    <lineage>
        <taxon>Eukaryota</taxon>
        <taxon>Viridiplantae</taxon>
        <taxon>Streptophyta</taxon>
        <taxon>Embryophyta</taxon>
        <taxon>Tracheophyta</taxon>
        <taxon>Spermatophyta</taxon>
        <taxon>Magnoliopsida</taxon>
        <taxon>eudicotyledons</taxon>
        <taxon>Gunneridae</taxon>
        <taxon>Pentapetalae</taxon>
        <taxon>rosids</taxon>
        <taxon>malvids</taxon>
        <taxon>Malvales</taxon>
        <taxon>Malvaceae</taxon>
        <taxon>Malvoideae</taxon>
        <taxon>Gossypium</taxon>
    </lineage>
</organism>
<reference evidence="1 2" key="1">
    <citation type="submission" date="2023-03" db="EMBL/GenBank/DDBJ databases">
        <title>WGS of Gossypium arboreum.</title>
        <authorList>
            <person name="Yu D."/>
        </authorList>
    </citation>
    <scope>NUCLEOTIDE SEQUENCE [LARGE SCALE GENOMIC DNA]</scope>
    <source>
        <tissue evidence="1">Leaf</tissue>
    </source>
</reference>
<dbReference type="EMBL" id="JARKNE010000007">
    <property type="protein sequence ID" value="KAK5817811.1"/>
    <property type="molecule type" value="Genomic_DNA"/>
</dbReference>
<proteinExistence type="predicted"/>
<protein>
    <submittedName>
        <fullName evidence="1">Uncharacterized protein</fullName>
    </submittedName>
</protein>
<evidence type="ECO:0000313" key="1">
    <source>
        <dbReference type="EMBL" id="KAK5817811.1"/>
    </source>
</evidence>
<dbReference type="Proteomes" id="UP001358586">
    <property type="component" value="Chromosome 7"/>
</dbReference>
<sequence length="127" mass="13665">MVDLERVDWIKDGISDTGSGSVSVVLIWFLAGRLSFRCSAIVEQEEEEAETETEAEVSVRNGMAIVLVGLGGGMISHVLGISRDLAIRQKAATVSFGICNMVRKPRNASMKLGIESSKSQICGVCFN</sequence>
<accession>A0ABR0P9C7</accession>
<gene>
    <name evidence="1" type="ORF">PVK06_022739</name>
</gene>
<keyword evidence="2" id="KW-1185">Reference proteome</keyword>